<name>A0AAV0L077_9ROSI</name>
<sequence length="54" mass="6106">DGIITTLHDLIGFQIISLHGPWVNRQIRRFKESLGAFKMGENGSTNKTYGLMEN</sequence>
<proteinExistence type="predicted"/>
<feature type="non-terminal residue" evidence="1">
    <location>
        <position position="1"/>
    </location>
</feature>
<dbReference type="EMBL" id="CAMGYJ010000005">
    <property type="protein sequence ID" value="CAI0426731.1"/>
    <property type="molecule type" value="Genomic_DNA"/>
</dbReference>
<accession>A0AAV0L077</accession>
<protein>
    <submittedName>
        <fullName evidence="1">Uncharacterized protein</fullName>
    </submittedName>
</protein>
<dbReference type="AlphaFoldDB" id="A0AAV0L077"/>
<evidence type="ECO:0000313" key="2">
    <source>
        <dbReference type="Proteomes" id="UP001154282"/>
    </source>
</evidence>
<dbReference type="Proteomes" id="UP001154282">
    <property type="component" value="Unassembled WGS sequence"/>
</dbReference>
<gene>
    <name evidence="1" type="ORF">LITE_LOCUS20917</name>
</gene>
<reference evidence="1" key="1">
    <citation type="submission" date="2022-08" db="EMBL/GenBank/DDBJ databases">
        <authorList>
            <person name="Gutierrez-Valencia J."/>
        </authorList>
    </citation>
    <scope>NUCLEOTIDE SEQUENCE</scope>
</reference>
<keyword evidence="2" id="KW-1185">Reference proteome</keyword>
<organism evidence="1 2">
    <name type="scientific">Linum tenue</name>
    <dbReference type="NCBI Taxonomy" id="586396"/>
    <lineage>
        <taxon>Eukaryota</taxon>
        <taxon>Viridiplantae</taxon>
        <taxon>Streptophyta</taxon>
        <taxon>Embryophyta</taxon>
        <taxon>Tracheophyta</taxon>
        <taxon>Spermatophyta</taxon>
        <taxon>Magnoliopsida</taxon>
        <taxon>eudicotyledons</taxon>
        <taxon>Gunneridae</taxon>
        <taxon>Pentapetalae</taxon>
        <taxon>rosids</taxon>
        <taxon>fabids</taxon>
        <taxon>Malpighiales</taxon>
        <taxon>Linaceae</taxon>
        <taxon>Linum</taxon>
    </lineage>
</organism>
<evidence type="ECO:0000313" key="1">
    <source>
        <dbReference type="EMBL" id="CAI0426731.1"/>
    </source>
</evidence>
<comment type="caution">
    <text evidence="1">The sequence shown here is derived from an EMBL/GenBank/DDBJ whole genome shotgun (WGS) entry which is preliminary data.</text>
</comment>